<name>A0A5B0RHD8_PUCGR</name>
<reference evidence="2 3" key="1">
    <citation type="submission" date="2019-05" db="EMBL/GenBank/DDBJ databases">
        <title>Emergence of the Ug99 lineage of the wheat stem rust pathogen through somatic hybridization.</title>
        <authorList>
            <person name="Li F."/>
            <person name="Upadhyaya N.M."/>
            <person name="Sperschneider J."/>
            <person name="Matny O."/>
            <person name="Nguyen-Phuc H."/>
            <person name="Mago R."/>
            <person name="Raley C."/>
            <person name="Miller M.E."/>
            <person name="Silverstein K.A.T."/>
            <person name="Henningsen E."/>
            <person name="Hirsch C.D."/>
            <person name="Visser B."/>
            <person name="Pretorius Z.A."/>
            <person name="Steffenson B.J."/>
            <person name="Schwessinger B."/>
            <person name="Dodds P.N."/>
            <person name="Figueroa M."/>
        </authorList>
    </citation>
    <scope>NUCLEOTIDE SEQUENCE [LARGE SCALE GENOMIC DNA]</scope>
    <source>
        <strain evidence="2 3">Ug99</strain>
    </source>
</reference>
<organism evidence="2 3">
    <name type="scientific">Puccinia graminis f. sp. tritici</name>
    <dbReference type="NCBI Taxonomy" id="56615"/>
    <lineage>
        <taxon>Eukaryota</taxon>
        <taxon>Fungi</taxon>
        <taxon>Dikarya</taxon>
        <taxon>Basidiomycota</taxon>
        <taxon>Pucciniomycotina</taxon>
        <taxon>Pucciniomycetes</taxon>
        <taxon>Pucciniales</taxon>
        <taxon>Pucciniaceae</taxon>
        <taxon>Puccinia</taxon>
    </lineage>
</organism>
<feature type="region of interest" description="Disordered" evidence="1">
    <location>
        <begin position="30"/>
        <end position="109"/>
    </location>
</feature>
<proteinExistence type="predicted"/>
<evidence type="ECO:0000313" key="2">
    <source>
        <dbReference type="EMBL" id="KAA1125321.1"/>
    </source>
</evidence>
<sequence>MVLRLLKTKSTSYAITGTFLIQLWDQEGQANNSTGGSTVNDQSNLPSSGRDATCSDDEAGQETINQTLTPAATVSTTQVTAQKKKKKKKKSTTPSSKKNGKGRKKTNPEDFYMKSVITKRQAKMMKAQAAATQAKVSYMKELRELGLEYQEIKQLVDEEFPTIPDMLANSAEDESDSNEDSF</sequence>
<gene>
    <name evidence="2" type="ORF">PGTUg99_002068</name>
</gene>
<feature type="compositionally biased region" description="Low complexity" evidence="1">
    <location>
        <begin position="69"/>
        <end position="81"/>
    </location>
</feature>
<evidence type="ECO:0000256" key="1">
    <source>
        <dbReference type="SAM" id="MobiDB-lite"/>
    </source>
</evidence>
<evidence type="ECO:0000313" key="3">
    <source>
        <dbReference type="Proteomes" id="UP000325313"/>
    </source>
</evidence>
<dbReference type="Proteomes" id="UP000325313">
    <property type="component" value="Unassembled WGS sequence"/>
</dbReference>
<dbReference type="AlphaFoldDB" id="A0A5B0RHD8"/>
<evidence type="ECO:0008006" key="4">
    <source>
        <dbReference type="Google" id="ProtNLM"/>
    </source>
</evidence>
<accession>A0A5B0RHD8</accession>
<feature type="compositionally biased region" description="Basic residues" evidence="1">
    <location>
        <begin position="82"/>
        <end position="91"/>
    </location>
</feature>
<dbReference type="EMBL" id="VDEP01000179">
    <property type="protein sequence ID" value="KAA1125321.1"/>
    <property type="molecule type" value="Genomic_DNA"/>
</dbReference>
<comment type="caution">
    <text evidence="2">The sequence shown here is derived from an EMBL/GenBank/DDBJ whole genome shotgun (WGS) entry which is preliminary data.</text>
</comment>
<protein>
    <recommendedName>
        <fullName evidence="4">No apical meristem-associated C-terminal domain-containing protein</fullName>
    </recommendedName>
</protein>
<dbReference type="PANTHER" id="PTHR33324:SF2">
    <property type="entry name" value="MYB_SANT-LIKE DNA-BINDING DOMAIN-CONTAINING PROTEIN"/>
    <property type="match status" value="1"/>
</dbReference>
<feature type="compositionally biased region" description="Polar residues" evidence="1">
    <location>
        <begin position="30"/>
        <end position="47"/>
    </location>
</feature>
<dbReference type="PANTHER" id="PTHR33324">
    <property type="entry name" value="EXPRESSED PROTEIN"/>
    <property type="match status" value="1"/>
</dbReference>